<dbReference type="PROSITE" id="PS50850">
    <property type="entry name" value="MFS"/>
    <property type="match status" value="1"/>
</dbReference>
<feature type="transmembrane region" description="Helical" evidence="9">
    <location>
        <begin position="404"/>
        <end position="425"/>
    </location>
</feature>
<comment type="similarity">
    <text evidence="2">Belongs to the major facilitator superfamily. EmrB family.</text>
</comment>
<feature type="domain" description="Major facilitator superfamily (MFS) profile" evidence="10">
    <location>
        <begin position="14"/>
        <end position="471"/>
    </location>
</feature>
<comment type="subcellular location">
    <subcellularLocation>
        <location evidence="1">Cell membrane</location>
        <topology evidence="1">Multi-pass membrane protein</topology>
    </subcellularLocation>
</comment>
<keyword evidence="4" id="KW-1003">Cell membrane</keyword>
<feature type="transmembrane region" description="Helical" evidence="9">
    <location>
        <begin position="166"/>
        <end position="185"/>
    </location>
</feature>
<dbReference type="InterPro" id="IPR020846">
    <property type="entry name" value="MFS_dom"/>
</dbReference>
<dbReference type="InterPro" id="IPR036259">
    <property type="entry name" value="MFS_trans_sf"/>
</dbReference>
<feature type="transmembrane region" description="Helical" evidence="9">
    <location>
        <begin position="205"/>
        <end position="223"/>
    </location>
</feature>
<comment type="caution">
    <text evidence="11">The sequence shown here is derived from an EMBL/GenBank/DDBJ whole genome shotgun (WGS) entry which is preliminary data.</text>
</comment>
<name>A0ABQ2F827_9MICO</name>
<sequence length="500" mass="51538">MSKPTALPSSTTTVLRVLTIATFVVVLNETVLVNALPQLMSSLDVDERTAQWLSTGFMLTLAVVIPTTGWLLQRLGTEAAFRLAMGLFLTGTLAAALAPSFPLLLVGRIVQASGTAVMMPLLMTTLLRLVPPHRRGRVMGNVTLAISVAPALGPTVSGLVLQWLSWRWLFGLVLPIALVVALLGLRALRTARVPDADGPRPSLDLVSVALTAVGFGSLIYGLSEAGGGGRGALPVAALVAGALGVALFVRRQLALQRTGQPLLDLRTLLHRQFTVALLLMSVAFMTLMGVMILLPLYLQQVRGLSVLGAGLLLMPGGLLMGLMGPQVGRLYDRLGPRPLVVPGAVLLLLSLGGMLTATAVGPWWAFLVCHVVASTGLALLFTPAFTTGLAALPPRLYPYGSATLGTVQQVAAAAGTALSVAVLSWRQAGLREGGAGDTAALAGGTQAALVVAVALGAVVVVLSTLLRGAPGGQQDTPAPDPARQEHPRGPAVSAPAPAEA</sequence>
<feature type="transmembrane region" description="Helical" evidence="9">
    <location>
        <begin position="79"/>
        <end position="97"/>
    </location>
</feature>
<dbReference type="Pfam" id="PF07690">
    <property type="entry name" value="MFS_1"/>
    <property type="match status" value="1"/>
</dbReference>
<dbReference type="Gene3D" id="1.20.1720.10">
    <property type="entry name" value="Multidrug resistance protein D"/>
    <property type="match status" value="1"/>
</dbReference>
<dbReference type="PANTHER" id="PTHR42718">
    <property type="entry name" value="MAJOR FACILITATOR SUPERFAMILY MULTIDRUG TRANSPORTER MFSC"/>
    <property type="match status" value="1"/>
</dbReference>
<keyword evidence="7 9" id="KW-0472">Membrane</keyword>
<evidence type="ECO:0000256" key="3">
    <source>
        <dbReference type="ARBA" id="ARBA00022448"/>
    </source>
</evidence>
<feature type="transmembrane region" description="Helical" evidence="9">
    <location>
        <begin position="109"/>
        <end position="130"/>
    </location>
</feature>
<gene>
    <name evidence="11" type="ORF">GCM10011509_07280</name>
</gene>
<evidence type="ECO:0000256" key="2">
    <source>
        <dbReference type="ARBA" id="ARBA00008537"/>
    </source>
</evidence>
<feature type="transmembrane region" description="Helical" evidence="9">
    <location>
        <begin position="304"/>
        <end position="327"/>
    </location>
</feature>
<feature type="transmembrane region" description="Helical" evidence="9">
    <location>
        <begin position="445"/>
        <end position="466"/>
    </location>
</feature>
<dbReference type="Gene3D" id="1.20.1250.20">
    <property type="entry name" value="MFS general substrate transporter like domains"/>
    <property type="match status" value="1"/>
</dbReference>
<evidence type="ECO:0000256" key="4">
    <source>
        <dbReference type="ARBA" id="ARBA00022475"/>
    </source>
</evidence>
<keyword evidence="12" id="KW-1185">Reference proteome</keyword>
<organism evidence="11 12">
    <name type="scientific">Ornithinimicrobium pekingense</name>
    <dbReference type="NCBI Taxonomy" id="384677"/>
    <lineage>
        <taxon>Bacteria</taxon>
        <taxon>Bacillati</taxon>
        <taxon>Actinomycetota</taxon>
        <taxon>Actinomycetes</taxon>
        <taxon>Micrococcales</taxon>
        <taxon>Ornithinimicrobiaceae</taxon>
        <taxon>Ornithinimicrobium</taxon>
    </lineage>
</organism>
<evidence type="ECO:0000256" key="6">
    <source>
        <dbReference type="ARBA" id="ARBA00022989"/>
    </source>
</evidence>
<evidence type="ECO:0000256" key="1">
    <source>
        <dbReference type="ARBA" id="ARBA00004651"/>
    </source>
</evidence>
<accession>A0ABQ2F827</accession>
<feature type="region of interest" description="Disordered" evidence="8">
    <location>
        <begin position="470"/>
        <end position="500"/>
    </location>
</feature>
<dbReference type="PANTHER" id="PTHR42718:SF9">
    <property type="entry name" value="MAJOR FACILITATOR SUPERFAMILY MULTIDRUG TRANSPORTER MFSC"/>
    <property type="match status" value="1"/>
</dbReference>
<keyword evidence="3" id="KW-0813">Transport</keyword>
<reference evidence="12" key="1">
    <citation type="journal article" date="2019" name="Int. J. Syst. Evol. Microbiol.">
        <title>The Global Catalogue of Microorganisms (GCM) 10K type strain sequencing project: providing services to taxonomists for standard genome sequencing and annotation.</title>
        <authorList>
            <consortium name="The Broad Institute Genomics Platform"/>
            <consortium name="The Broad Institute Genome Sequencing Center for Infectious Disease"/>
            <person name="Wu L."/>
            <person name="Ma J."/>
        </authorList>
    </citation>
    <scope>NUCLEOTIDE SEQUENCE [LARGE SCALE GENOMIC DNA]</scope>
    <source>
        <strain evidence="12">CGMCC 1.5362</strain>
    </source>
</reference>
<dbReference type="SUPFAM" id="SSF103473">
    <property type="entry name" value="MFS general substrate transporter"/>
    <property type="match status" value="1"/>
</dbReference>
<feature type="transmembrane region" description="Helical" evidence="9">
    <location>
        <begin position="142"/>
        <end position="160"/>
    </location>
</feature>
<dbReference type="NCBIfam" id="TIGR00711">
    <property type="entry name" value="efflux_EmrB"/>
    <property type="match status" value="1"/>
</dbReference>
<feature type="transmembrane region" description="Helical" evidence="9">
    <location>
        <begin position="339"/>
        <end position="357"/>
    </location>
</feature>
<dbReference type="InterPro" id="IPR011701">
    <property type="entry name" value="MFS"/>
</dbReference>
<keyword evidence="6 9" id="KW-1133">Transmembrane helix</keyword>
<dbReference type="InterPro" id="IPR004638">
    <property type="entry name" value="EmrB-like"/>
</dbReference>
<evidence type="ECO:0000256" key="5">
    <source>
        <dbReference type="ARBA" id="ARBA00022692"/>
    </source>
</evidence>
<evidence type="ECO:0000256" key="8">
    <source>
        <dbReference type="SAM" id="MobiDB-lite"/>
    </source>
</evidence>
<evidence type="ECO:0000259" key="10">
    <source>
        <dbReference type="PROSITE" id="PS50850"/>
    </source>
</evidence>
<evidence type="ECO:0000256" key="7">
    <source>
        <dbReference type="ARBA" id="ARBA00023136"/>
    </source>
</evidence>
<dbReference type="Proteomes" id="UP000662111">
    <property type="component" value="Unassembled WGS sequence"/>
</dbReference>
<evidence type="ECO:0000256" key="9">
    <source>
        <dbReference type="SAM" id="Phobius"/>
    </source>
</evidence>
<feature type="transmembrane region" description="Helical" evidence="9">
    <location>
        <begin position="51"/>
        <end position="72"/>
    </location>
</feature>
<feature type="transmembrane region" description="Helical" evidence="9">
    <location>
        <begin position="275"/>
        <end position="298"/>
    </location>
</feature>
<evidence type="ECO:0000313" key="12">
    <source>
        <dbReference type="Proteomes" id="UP000662111"/>
    </source>
</evidence>
<protein>
    <submittedName>
        <fullName evidence="11">MFS transporter</fullName>
    </submittedName>
</protein>
<dbReference type="RefSeq" id="WP_022920759.1">
    <property type="nucleotide sequence ID" value="NZ_BMLB01000002.1"/>
</dbReference>
<dbReference type="EMBL" id="BMLB01000002">
    <property type="protein sequence ID" value="GGK61396.1"/>
    <property type="molecule type" value="Genomic_DNA"/>
</dbReference>
<dbReference type="PRINTS" id="PR01036">
    <property type="entry name" value="TCRTETB"/>
</dbReference>
<feature type="transmembrane region" description="Helical" evidence="9">
    <location>
        <begin position="363"/>
        <end position="392"/>
    </location>
</feature>
<proteinExistence type="inferred from homology"/>
<feature type="transmembrane region" description="Helical" evidence="9">
    <location>
        <begin position="229"/>
        <end position="249"/>
    </location>
</feature>
<keyword evidence="5 9" id="KW-0812">Transmembrane</keyword>
<evidence type="ECO:0000313" key="11">
    <source>
        <dbReference type="EMBL" id="GGK61396.1"/>
    </source>
</evidence>